<protein>
    <submittedName>
        <fullName evidence="1">Uncharacterized protein</fullName>
    </submittedName>
</protein>
<sequence length="71" mass="7848">MVSRSFQRHVDPDPSPVIDFGVPYMFDIQTELHLRRAEREAATCHDASRATRAILIAANLSALSLLAATLL</sequence>
<evidence type="ECO:0000313" key="2">
    <source>
        <dbReference type="Proteomes" id="UP001149822"/>
    </source>
</evidence>
<dbReference type="Proteomes" id="UP001149822">
    <property type="component" value="Unassembled WGS sequence"/>
</dbReference>
<dbReference type="RefSeq" id="WP_268940060.1">
    <property type="nucleotide sequence ID" value="NZ_JAPTYD010000001.1"/>
</dbReference>
<organism evidence="1 2">
    <name type="scientific">Paracoccus benzoatiresistens</name>
    <dbReference type="NCBI Taxonomy" id="2997341"/>
    <lineage>
        <taxon>Bacteria</taxon>
        <taxon>Pseudomonadati</taxon>
        <taxon>Pseudomonadota</taxon>
        <taxon>Alphaproteobacteria</taxon>
        <taxon>Rhodobacterales</taxon>
        <taxon>Paracoccaceae</taxon>
        <taxon>Paracoccus</taxon>
    </lineage>
</organism>
<gene>
    <name evidence="1" type="ORF">OU682_00275</name>
</gene>
<comment type="caution">
    <text evidence="1">The sequence shown here is derived from an EMBL/GenBank/DDBJ whole genome shotgun (WGS) entry which is preliminary data.</text>
</comment>
<dbReference type="EMBL" id="JAPTYD010000001">
    <property type="protein sequence ID" value="MCZ0960048.1"/>
    <property type="molecule type" value="Genomic_DNA"/>
</dbReference>
<proteinExistence type="predicted"/>
<keyword evidence="2" id="KW-1185">Reference proteome</keyword>
<name>A0ABT4IYV6_9RHOB</name>
<evidence type="ECO:0000313" key="1">
    <source>
        <dbReference type="EMBL" id="MCZ0960048.1"/>
    </source>
</evidence>
<accession>A0ABT4IYV6</accession>
<reference evidence="1" key="1">
    <citation type="submission" date="2022-12" db="EMBL/GenBank/DDBJ databases">
        <title>Paracoccus sp. EF6 isolated from a lake water.</title>
        <authorList>
            <person name="Liu H."/>
        </authorList>
    </citation>
    <scope>NUCLEOTIDE SEQUENCE</scope>
    <source>
        <strain evidence="1">EF6</strain>
    </source>
</reference>